<sequence>MSSADDDSDFDAIIRVLDKKDANFSQVQRRAIMAKLEEKTSDTKVGKSAVLNGEKEMVRRVEKRRNSLIGTESLEEQEARLKNMDVALIEEKGWENMLERKM</sequence>
<evidence type="ECO:0000313" key="1">
    <source>
        <dbReference type="EMBL" id="GMH86707.1"/>
    </source>
</evidence>
<keyword evidence="2" id="KW-1185">Reference proteome</keyword>
<dbReference type="EMBL" id="BRXY01000318">
    <property type="protein sequence ID" value="GMH86707.1"/>
    <property type="molecule type" value="Genomic_DNA"/>
</dbReference>
<gene>
    <name evidence="1" type="ORF">TrST_g569</name>
</gene>
<dbReference type="Proteomes" id="UP001165085">
    <property type="component" value="Unassembled WGS sequence"/>
</dbReference>
<evidence type="ECO:0000313" key="2">
    <source>
        <dbReference type="Proteomes" id="UP001165085"/>
    </source>
</evidence>
<proteinExistence type="predicted"/>
<protein>
    <submittedName>
        <fullName evidence="1">Uncharacterized protein</fullName>
    </submittedName>
</protein>
<accession>A0A9W7BFH5</accession>
<comment type="caution">
    <text evidence="1">The sequence shown here is derived from an EMBL/GenBank/DDBJ whole genome shotgun (WGS) entry which is preliminary data.</text>
</comment>
<organism evidence="1 2">
    <name type="scientific">Triparma strigata</name>
    <dbReference type="NCBI Taxonomy" id="1606541"/>
    <lineage>
        <taxon>Eukaryota</taxon>
        <taxon>Sar</taxon>
        <taxon>Stramenopiles</taxon>
        <taxon>Ochrophyta</taxon>
        <taxon>Bolidophyceae</taxon>
        <taxon>Parmales</taxon>
        <taxon>Triparmaceae</taxon>
        <taxon>Triparma</taxon>
    </lineage>
</organism>
<name>A0A9W7BFH5_9STRA</name>
<dbReference type="AlphaFoldDB" id="A0A9W7BFH5"/>
<reference evidence="2" key="1">
    <citation type="journal article" date="2023" name="Commun. Biol.">
        <title>Genome analysis of Parmales, the sister group of diatoms, reveals the evolutionary specialization of diatoms from phago-mixotrophs to photoautotrophs.</title>
        <authorList>
            <person name="Ban H."/>
            <person name="Sato S."/>
            <person name="Yoshikawa S."/>
            <person name="Yamada K."/>
            <person name="Nakamura Y."/>
            <person name="Ichinomiya M."/>
            <person name="Sato N."/>
            <person name="Blanc-Mathieu R."/>
            <person name="Endo H."/>
            <person name="Kuwata A."/>
            <person name="Ogata H."/>
        </authorList>
    </citation>
    <scope>NUCLEOTIDE SEQUENCE [LARGE SCALE GENOMIC DNA]</scope>
    <source>
        <strain evidence="2">NIES 3701</strain>
    </source>
</reference>